<evidence type="ECO:0000313" key="1">
    <source>
        <dbReference type="EMBL" id="RPD43288.1"/>
    </source>
</evidence>
<proteinExistence type="predicted"/>
<dbReference type="EMBL" id="RMBX01000001">
    <property type="protein sequence ID" value="RPD43288.1"/>
    <property type="molecule type" value="Genomic_DNA"/>
</dbReference>
<sequence length="70" mass="8001">MFHALFRFFIISCNYFLQPDTPDVRTSIPLPDNENSPVTSDDKFPSVTRYSNKGCAARVGQHTADKCYRL</sequence>
<comment type="caution">
    <text evidence="1">The sequence shown here is derived from an EMBL/GenBank/DDBJ whole genome shotgun (WGS) entry which is preliminary data.</text>
</comment>
<organism evidence="1 2">
    <name type="scientific">Chitinophaga barathri</name>
    <dbReference type="NCBI Taxonomy" id="1647451"/>
    <lineage>
        <taxon>Bacteria</taxon>
        <taxon>Pseudomonadati</taxon>
        <taxon>Bacteroidota</taxon>
        <taxon>Chitinophagia</taxon>
        <taxon>Chitinophagales</taxon>
        <taxon>Chitinophagaceae</taxon>
        <taxon>Chitinophaga</taxon>
    </lineage>
</organism>
<accession>A0A3N4MI57</accession>
<keyword evidence="2" id="KW-1185">Reference proteome</keyword>
<name>A0A3N4MI57_9BACT</name>
<reference evidence="2" key="1">
    <citation type="submission" date="2018-11" db="EMBL/GenBank/DDBJ databases">
        <title>Chitinophaga lutea sp.nov., isolate from arsenic contaminated soil.</title>
        <authorList>
            <person name="Zong Y."/>
        </authorList>
    </citation>
    <scope>NUCLEOTIDE SEQUENCE [LARGE SCALE GENOMIC DNA]</scope>
    <source>
        <strain evidence="2">YLT18</strain>
    </source>
</reference>
<gene>
    <name evidence="1" type="ORF">EG028_03045</name>
</gene>
<evidence type="ECO:0000313" key="2">
    <source>
        <dbReference type="Proteomes" id="UP000279089"/>
    </source>
</evidence>
<protein>
    <submittedName>
        <fullName evidence="1">Uncharacterized protein</fullName>
    </submittedName>
</protein>
<dbReference type="Proteomes" id="UP000279089">
    <property type="component" value="Unassembled WGS sequence"/>
</dbReference>
<dbReference type="AlphaFoldDB" id="A0A3N4MI57"/>